<reference evidence="10" key="1">
    <citation type="submission" date="2022-11" db="UniProtKB">
        <authorList>
            <consortium name="WormBaseParasite"/>
        </authorList>
    </citation>
    <scope>IDENTIFICATION</scope>
</reference>
<evidence type="ECO:0000259" key="8">
    <source>
        <dbReference type="PROSITE" id="PS50011"/>
    </source>
</evidence>
<accession>A0A915IIC2</accession>
<proteinExistence type="inferred from homology"/>
<dbReference type="Gene3D" id="3.30.200.20">
    <property type="entry name" value="Phosphorylase Kinase, domain 1"/>
    <property type="match status" value="1"/>
</dbReference>
<evidence type="ECO:0000256" key="4">
    <source>
        <dbReference type="ARBA" id="ARBA00022741"/>
    </source>
</evidence>
<keyword evidence="3" id="KW-0808">Transferase</keyword>
<dbReference type="InterPro" id="IPR011009">
    <property type="entry name" value="Kinase-like_dom_sf"/>
</dbReference>
<protein>
    <submittedName>
        <fullName evidence="10">Protein kinase domain-containing protein</fullName>
    </submittedName>
</protein>
<dbReference type="Proteomes" id="UP000887565">
    <property type="component" value="Unplaced"/>
</dbReference>
<evidence type="ECO:0000256" key="6">
    <source>
        <dbReference type="ARBA" id="ARBA00022840"/>
    </source>
</evidence>
<feature type="domain" description="Protein kinase" evidence="8">
    <location>
        <begin position="26"/>
        <end position="337"/>
    </location>
</feature>
<evidence type="ECO:0000256" key="5">
    <source>
        <dbReference type="ARBA" id="ARBA00022777"/>
    </source>
</evidence>
<keyword evidence="2" id="KW-0723">Serine/threonine-protein kinase</keyword>
<dbReference type="SUPFAM" id="SSF56112">
    <property type="entry name" value="Protein kinase-like (PK-like)"/>
    <property type="match status" value="1"/>
</dbReference>
<dbReference type="InterPro" id="IPR050205">
    <property type="entry name" value="CDPK_Ser/Thr_kinases"/>
</dbReference>
<evidence type="ECO:0000256" key="7">
    <source>
        <dbReference type="SAM" id="MobiDB-lite"/>
    </source>
</evidence>
<dbReference type="InterPro" id="IPR008271">
    <property type="entry name" value="Ser/Thr_kinase_AS"/>
</dbReference>
<dbReference type="GO" id="GO:0005524">
    <property type="term" value="F:ATP binding"/>
    <property type="evidence" value="ECO:0007669"/>
    <property type="project" value="UniProtKB-KW"/>
</dbReference>
<keyword evidence="6" id="KW-0067">ATP-binding</keyword>
<evidence type="ECO:0000256" key="1">
    <source>
        <dbReference type="ARBA" id="ARBA00006692"/>
    </source>
</evidence>
<keyword evidence="4" id="KW-0547">Nucleotide-binding</keyword>
<keyword evidence="5" id="KW-0418">Kinase</keyword>
<organism evidence="9 10">
    <name type="scientific">Romanomermis culicivorax</name>
    <name type="common">Nematode worm</name>
    <dbReference type="NCBI Taxonomy" id="13658"/>
    <lineage>
        <taxon>Eukaryota</taxon>
        <taxon>Metazoa</taxon>
        <taxon>Ecdysozoa</taxon>
        <taxon>Nematoda</taxon>
        <taxon>Enoplea</taxon>
        <taxon>Dorylaimia</taxon>
        <taxon>Mermithida</taxon>
        <taxon>Mermithoidea</taxon>
        <taxon>Mermithidae</taxon>
        <taxon>Romanomermis</taxon>
    </lineage>
</organism>
<feature type="compositionally biased region" description="Polar residues" evidence="7">
    <location>
        <begin position="401"/>
        <end position="414"/>
    </location>
</feature>
<dbReference type="InterPro" id="IPR000719">
    <property type="entry name" value="Prot_kinase_dom"/>
</dbReference>
<keyword evidence="9" id="KW-1185">Reference proteome</keyword>
<evidence type="ECO:0000256" key="2">
    <source>
        <dbReference type="ARBA" id="ARBA00022527"/>
    </source>
</evidence>
<dbReference type="Pfam" id="PF00069">
    <property type="entry name" value="Pkinase"/>
    <property type="match status" value="2"/>
</dbReference>
<sequence>MAPEVIRRPDGGYSEGYSFVSPSILLSNDNIIGEDSVLDLAQFNIQAIGEQESKENGAQFAVKIVSQRWAGQAAREAQILASCQEHKNIVRLVDVYQDRFHIYLIMELLKGDELLTKIKKSKHFTEAEASRIASKVFSAVRYLHHKNIVHRDLKPENIIFESNEDKADLRLIDFGFARFLTPSPSTNAARPLLSNRPLTTPCYTLHYAAPEVLDRAPGPPLPAAQVPLTRDEEETTTAAEMLASGGDVLPQYNEQCDLWSLGVVIYVMLCGRAPFHARTKYESASDIMRRIRNAEFSFDGIEWAAVSDDAKDLISGLLTINPEERLTVDEAVDHPWLQKTCTSSDATLATPNVLNNENVGNAFGETFRAFLTVNREGFHLSDVNNAPLAQRRRRKQRVSSDDSGYTSSVGTTTAGGQAVSSLCSITPPSSLKLSPATPFQSGEQHFLGLPGSNKKRKLLTLVEELPSATNSANVSSSPPGDGPDFSRLPPAFHNYRESPESIRSTTDFLLEPKMPPSDDSTSN</sequence>
<dbReference type="Gene3D" id="1.10.510.10">
    <property type="entry name" value="Transferase(Phosphotransferase) domain 1"/>
    <property type="match status" value="1"/>
</dbReference>
<feature type="region of interest" description="Disordered" evidence="7">
    <location>
        <begin position="384"/>
        <end position="414"/>
    </location>
</feature>
<feature type="region of interest" description="Disordered" evidence="7">
    <location>
        <begin position="467"/>
        <end position="523"/>
    </location>
</feature>
<dbReference type="PROSITE" id="PS00108">
    <property type="entry name" value="PROTEIN_KINASE_ST"/>
    <property type="match status" value="1"/>
</dbReference>
<dbReference type="WBParaSite" id="nRc.2.0.1.t13127-RA">
    <property type="protein sequence ID" value="nRc.2.0.1.t13127-RA"/>
    <property type="gene ID" value="nRc.2.0.1.g13127"/>
</dbReference>
<dbReference type="PANTHER" id="PTHR24349">
    <property type="entry name" value="SERINE/THREONINE-PROTEIN KINASE"/>
    <property type="match status" value="1"/>
</dbReference>
<name>A0A915IIC2_ROMCU</name>
<evidence type="ECO:0000313" key="9">
    <source>
        <dbReference type="Proteomes" id="UP000887565"/>
    </source>
</evidence>
<comment type="similarity">
    <text evidence="1">Belongs to the protein kinase superfamily. CAMK Ser/Thr protein kinase family.</text>
</comment>
<evidence type="ECO:0000256" key="3">
    <source>
        <dbReference type="ARBA" id="ARBA00022679"/>
    </source>
</evidence>
<evidence type="ECO:0000313" key="10">
    <source>
        <dbReference type="WBParaSite" id="nRc.2.0.1.t13127-RA"/>
    </source>
</evidence>
<dbReference type="AlphaFoldDB" id="A0A915IIC2"/>
<dbReference type="SMART" id="SM00220">
    <property type="entry name" value="S_TKc"/>
    <property type="match status" value="1"/>
</dbReference>
<dbReference type="GO" id="GO:0004674">
    <property type="term" value="F:protein serine/threonine kinase activity"/>
    <property type="evidence" value="ECO:0007669"/>
    <property type="project" value="UniProtKB-KW"/>
</dbReference>
<dbReference type="PROSITE" id="PS50011">
    <property type="entry name" value="PROTEIN_KINASE_DOM"/>
    <property type="match status" value="1"/>
</dbReference>